<evidence type="ECO:0000313" key="1">
    <source>
        <dbReference type="EMBL" id="KAJ8114904.1"/>
    </source>
</evidence>
<accession>A0ACC2II66</accession>
<name>A0ACC2II66_9PLEO</name>
<protein>
    <submittedName>
        <fullName evidence="1">Uncharacterized protein</fullName>
    </submittedName>
</protein>
<keyword evidence="2" id="KW-1185">Reference proteome</keyword>
<evidence type="ECO:0000313" key="2">
    <source>
        <dbReference type="Proteomes" id="UP001153331"/>
    </source>
</evidence>
<reference evidence="1" key="1">
    <citation type="submission" date="2022-11" db="EMBL/GenBank/DDBJ databases">
        <title>Genome Sequence of Boeremia exigua.</title>
        <authorList>
            <person name="Buettner E."/>
        </authorList>
    </citation>
    <scope>NUCLEOTIDE SEQUENCE</scope>
    <source>
        <strain evidence="1">CU02</strain>
    </source>
</reference>
<organism evidence="1 2">
    <name type="scientific">Boeremia exigua</name>
    <dbReference type="NCBI Taxonomy" id="749465"/>
    <lineage>
        <taxon>Eukaryota</taxon>
        <taxon>Fungi</taxon>
        <taxon>Dikarya</taxon>
        <taxon>Ascomycota</taxon>
        <taxon>Pezizomycotina</taxon>
        <taxon>Dothideomycetes</taxon>
        <taxon>Pleosporomycetidae</taxon>
        <taxon>Pleosporales</taxon>
        <taxon>Pleosporineae</taxon>
        <taxon>Didymellaceae</taxon>
        <taxon>Boeremia</taxon>
    </lineage>
</organism>
<sequence>MKATTTALLFLSALISTTVATPVLPLYPRYDLVQRASTNSTAPAPGAGKTVTIKKGDTLATIAAAAGVGICDIAKANNIADPNVILAGATLMIPAPTGTKDDTSSPPPSNAPGFCAPTLPYSTPTHSHPHADIQAQRNGIKAAALKCGTADPTPAYTHETGQSSTHPSSASTVASVAAAFKSRRPTKMAEMVTRARLRAPMHYTKPEAMVWSSTGMAKRAVIVGRRRARGRW</sequence>
<proteinExistence type="predicted"/>
<dbReference type="Proteomes" id="UP001153331">
    <property type="component" value="Unassembled WGS sequence"/>
</dbReference>
<comment type="caution">
    <text evidence="1">The sequence shown here is derived from an EMBL/GenBank/DDBJ whole genome shotgun (WGS) entry which is preliminary data.</text>
</comment>
<gene>
    <name evidence="1" type="ORF">OPT61_g3327</name>
</gene>
<dbReference type="EMBL" id="JAPHNI010000168">
    <property type="protein sequence ID" value="KAJ8114904.1"/>
    <property type="molecule type" value="Genomic_DNA"/>
</dbReference>